<dbReference type="Gene3D" id="3.20.20.70">
    <property type="entry name" value="Aldolase class I"/>
    <property type="match status" value="1"/>
</dbReference>
<name>A0A7W5XYE2_9BACT</name>
<evidence type="ECO:0000256" key="5">
    <source>
        <dbReference type="ARBA" id="ARBA00022490"/>
    </source>
</evidence>
<evidence type="ECO:0000256" key="11">
    <source>
        <dbReference type="ARBA" id="ARBA00047836"/>
    </source>
</evidence>
<dbReference type="SUPFAM" id="SSF51569">
    <property type="entry name" value="Aldolase"/>
    <property type="match status" value="1"/>
</dbReference>
<gene>
    <name evidence="12" type="primary">dapA</name>
    <name evidence="16" type="ORF">FHS60_001668</name>
</gene>
<dbReference type="Proteomes" id="UP000541425">
    <property type="component" value="Unassembled WGS sequence"/>
</dbReference>
<evidence type="ECO:0000256" key="7">
    <source>
        <dbReference type="ARBA" id="ARBA00022915"/>
    </source>
</evidence>
<evidence type="ECO:0000256" key="4">
    <source>
        <dbReference type="ARBA" id="ARBA00012086"/>
    </source>
</evidence>
<keyword evidence="10 12" id="KW-0704">Schiff base</keyword>
<keyword evidence="9 12" id="KW-0456">Lyase</keyword>
<dbReference type="EC" id="4.3.3.7" evidence="4 12"/>
<comment type="subcellular location">
    <subcellularLocation>
        <location evidence="12">Cytoplasm</location>
    </subcellularLocation>
</comment>
<feature type="active site" description="Schiff-base intermediate with substrate" evidence="12 14">
    <location>
        <position position="166"/>
    </location>
</feature>
<feature type="site" description="Part of a proton relay during catalysis" evidence="12">
    <location>
        <position position="111"/>
    </location>
</feature>
<dbReference type="InterPro" id="IPR020625">
    <property type="entry name" value="Schiff_base-form_aldolases_AS"/>
</dbReference>
<comment type="similarity">
    <text evidence="3 12 13">Belongs to the DapA family.</text>
</comment>
<protein>
    <recommendedName>
        <fullName evidence="4 12">4-hydroxy-tetrahydrodipicolinate synthase</fullName>
        <shortName evidence="12">HTPA synthase</shortName>
        <ecNumber evidence="4 12">4.3.3.7</ecNumber>
    </recommendedName>
</protein>
<dbReference type="CDD" id="cd00950">
    <property type="entry name" value="DHDPS"/>
    <property type="match status" value="1"/>
</dbReference>
<proteinExistence type="inferred from homology"/>
<feature type="binding site" evidence="12 15">
    <location>
        <position position="49"/>
    </location>
    <ligand>
        <name>pyruvate</name>
        <dbReference type="ChEBI" id="CHEBI:15361"/>
    </ligand>
</feature>
<evidence type="ECO:0000256" key="12">
    <source>
        <dbReference type="HAMAP-Rule" id="MF_00418"/>
    </source>
</evidence>
<dbReference type="NCBIfam" id="TIGR00674">
    <property type="entry name" value="dapA"/>
    <property type="match status" value="1"/>
</dbReference>
<dbReference type="UniPathway" id="UPA00034">
    <property type="reaction ID" value="UER00017"/>
</dbReference>
<evidence type="ECO:0000256" key="13">
    <source>
        <dbReference type="PIRNR" id="PIRNR001365"/>
    </source>
</evidence>
<evidence type="ECO:0000256" key="2">
    <source>
        <dbReference type="ARBA" id="ARBA00005120"/>
    </source>
</evidence>
<evidence type="ECO:0000256" key="6">
    <source>
        <dbReference type="ARBA" id="ARBA00022605"/>
    </source>
</evidence>
<dbReference type="GO" id="GO:0019877">
    <property type="term" value="P:diaminopimelate biosynthetic process"/>
    <property type="evidence" value="ECO:0007669"/>
    <property type="project" value="UniProtKB-UniRule"/>
</dbReference>
<dbReference type="PRINTS" id="PR00146">
    <property type="entry name" value="DHPICSNTHASE"/>
</dbReference>
<evidence type="ECO:0000256" key="14">
    <source>
        <dbReference type="PIRSR" id="PIRSR001365-1"/>
    </source>
</evidence>
<comment type="pathway">
    <text evidence="2 12">Amino-acid biosynthesis; L-lysine biosynthesis via DAP pathway; (S)-tetrahydrodipicolinate from L-aspartate: step 3/4.</text>
</comment>
<dbReference type="PIRSF" id="PIRSF001365">
    <property type="entry name" value="DHDPS"/>
    <property type="match status" value="1"/>
</dbReference>
<dbReference type="GO" id="GO:0005829">
    <property type="term" value="C:cytosol"/>
    <property type="evidence" value="ECO:0007669"/>
    <property type="project" value="TreeGrafter"/>
</dbReference>
<evidence type="ECO:0000256" key="1">
    <source>
        <dbReference type="ARBA" id="ARBA00003294"/>
    </source>
</evidence>
<dbReference type="GO" id="GO:0008840">
    <property type="term" value="F:4-hydroxy-tetrahydrodipicolinate synthase activity"/>
    <property type="evidence" value="ECO:0007669"/>
    <property type="project" value="UniProtKB-UniRule"/>
</dbReference>
<dbReference type="InterPro" id="IPR005263">
    <property type="entry name" value="DapA"/>
</dbReference>
<dbReference type="HAMAP" id="MF_00418">
    <property type="entry name" value="DapA"/>
    <property type="match status" value="1"/>
</dbReference>
<dbReference type="Pfam" id="PF00701">
    <property type="entry name" value="DHDPS"/>
    <property type="match status" value="1"/>
</dbReference>
<dbReference type="GO" id="GO:0009089">
    <property type="term" value="P:lysine biosynthetic process via diaminopimelate"/>
    <property type="evidence" value="ECO:0007669"/>
    <property type="project" value="UniProtKB-UniRule"/>
</dbReference>
<dbReference type="SMART" id="SM01130">
    <property type="entry name" value="DHDPS"/>
    <property type="match status" value="1"/>
</dbReference>
<comment type="caution">
    <text evidence="16">The sequence shown here is derived from an EMBL/GenBank/DDBJ whole genome shotgun (WGS) entry which is preliminary data.</text>
</comment>
<evidence type="ECO:0000313" key="17">
    <source>
        <dbReference type="Proteomes" id="UP000541425"/>
    </source>
</evidence>
<dbReference type="InterPro" id="IPR013785">
    <property type="entry name" value="Aldolase_TIM"/>
</dbReference>
<comment type="caution">
    <text evidence="12">Was originally thought to be a dihydrodipicolinate synthase (DHDPS), catalyzing the condensation of (S)-aspartate-beta-semialdehyde [(S)-ASA] and pyruvate to dihydrodipicolinate (DHDP). However, it was shown in E.coli that the product of the enzymatic reaction is not dihydrodipicolinate but in fact (4S)-4-hydroxy-2,3,4,5-tetrahydro-(2S)-dipicolinic acid (HTPA), and that the consecutive dehydration reaction leading to DHDP is not spontaneous but catalyzed by DapB.</text>
</comment>
<sequence length="298" mass="32605">MRHNPFRGFGIAVATPFDKEGHVELNTLRTLVLDQLASGADFLCVLGTTAETPTLSDTEKIAIRKTVQGTAGKDIPLLLGCGTNNTAEVCHFLKTEELSGFDGILVVCPFYNKPTQEGLYQHFKAISEASPLPIVLYNVPGRTGVNLTAQTTLRIAQDCENVVAIKEASGKIDQIEDIVDNAPEGFDVLSGDDSITFELMTVGAKGVISVIGNAYPKEFGDMIHHTQKGEYTEALKLHRKFNEFYKLMSINGNPSGIKCLLKTLDKAENILRLPLVPVTEETEKRIKLLAANFKVEQL</sequence>
<evidence type="ECO:0000256" key="10">
    <source>
        <dbReference type="ARBA" id="ARBA00023270"/>
    </source>
</evidence>
<reference evidence="16 17" key="1">
    <citation type="submission" date="2020-08" db="EMBL/GenBank/DDBJ databases">
        <title>Genomic Encyclopedia of Type Strains, Phase IV (KMG-IV): sequencing the most valuable type-strain genomes for metagenomic binning, comparative biology and taxonomic classification.</title>
        <authorList>
            <person name="Goeker M."/>
        </authorList>
    </citation>
    <scope>NUCLEOTIDE SEQUENCE [LARGE SCALE GENOMIC DNA]</scope>
    <source>
        <strain evidence="16 17">DSM 22548</strain>
    </source>
</reference>
<dbReference type="PANTHER" id="PTHR12128:SF66">
    <property type="entry name" value="4-HYDROXY-2-OXOGLUTARATE ALDOLASE, MITOCHONDRIAL"/>
    <property type="match status" value="1"/>
</dbReference>
<evidence type="ECO:0000256" key="9">
    <source>
        <dbReference type="ARBA" id="ARBA00023239"/>
    </source>
</evidence>
<dbReference type="AlphaFoldDB" id="A0A7W5XYE2"/>
<comment type="subunit">
    <text evidence="12">Homotetramer; dimer of dimers.</text>
</comment>
<keyword evidence="8 12" id="KW-0457">Lysine biosynthesis</keyword>
<feature type="active site" description="Proton donor/acceptor" evidence="12 14">
    <location>
        <position position="137"/>
    </location>
</feature>
<keyword evidence="5 12" id="KW-0963">Cytoplasm</keyword>
<feature type="binding site" evidence="12 15">
    <location>
        <position position="208"/>
    </location>
    <ligand>
        <name>pyruvate</name>
        <dbReference type="ChEBI" id="CHEBI:15361"/>
    </ligand>
</feature>
<evidence type="ECO:0000256" key="3">
    <source>
        <dbReference type="ARBA" id="ARBA00007592"/>
    </source>
</evidence>
<evidence type="ECO:0000313" key="16">
    <source>
        <dbReference type="EMBL" id="MBB3703190.1"/>
    </source>
</evidence>
<keyword evidence="6 12" id="KW-0028">Amino-acid biosynthesis</keyword>
<evidence type="ECO:0000256" key="8">
    <source>
        <dbReference type="ARBA" id="ARBA00023154"/>
    </source>
</evidence>
<accession>A0A7W5XYE2</accession>
<dbReference type="EMBL" id="JACICA010000008">
    <property type="protein sequence ID" value="MBB3703190.1"/>
    <property type="molecule type" value="Genomic_DNA"/>
</dbReference>
<organism evidence="16 17">
    <name type="scientific">Alloprevotella rava</name>
    <dbReference type="NCBI Taxonomy" id="671218"/>
    <lineage>
        <taxon>Bacteria</taxon>
        <taxon>Pseudomonadati</taxon>
        <taxon>Bacteroidota</taxon>
        <taxon>Bacteroidia</taxon>
        <taxon>Bacteroidales</taxon>
        <taxon>Prevotellaceae</taxon>
        <taxon>Alloprevotella</taxon>
    </lineage>
</organism>
<comment type="function">
    <text evidence="1 12">Catalyzes the condensation of (S)-aspartate-beta-semialdehyde [(S)-ASA] and pyruvate to 4-hydroxy-tetrahydrodipicolinate (HTPA).</text>
</comment>
<feature type="site" description="Part of a proton relay during catalysis" evidence="12">
    <location>
        <position position="48"/>
    </location>
</feature>
<comment type="catalytic activity">
    <reaction evidence="11 12">
        <text>L-aspartate 4-semialdehyde + pyruvate = (2S,4S)-4-hydroxy-2,3,4,5-tetrahydrodipicolinate + H2O + H(+)</text>
        <dbReference type="Rhea" id="RHEA:34171"/>
        <dbReference type="ChEBI" id="CHEBI:15361"/>
        <dbReference type="ChEBI" id="CHEBI:15377"/>
        <dbReference type="ChEBI" id="CHEBI:15378"/>
        <dbReference type="ChEBI" id="CHEBI:67139"/>
        <dbReference type="ChEBI" id="CHEBI:537519"/>
        <dbReference type="EC" id="4.3.3.7"/>
    </reaction>
</comment>
<dbReference type="PROSITE" id="PS00666">
    <property type="entry name" value="DHDPS_2"/>
    <property type="match status" value="1"/>
</dbReference>
<dbReference type="PANTHER" id="PTHR12128">
    <property type="entry name" value="DIHYDRODIPICOLINATE SYNTHASE"/>
    <property type="match status" value="1"/>
</dbReference>
<dbReference type="InterPro" id="IPR002220">
    <property type="entry name" value="DapA-like"/>
</dbReference>
<evidence type="ECO:0000256" key="15">
    <source>
        <dbReference type="PIRSR" id="PIRSR001365-2"/>
    </source>
</evidence>
<dbReference type="RefSeq" id="WP_009346429.1">
    <property type="nucleotide sequence ID" value="NZ_JACICA010000008.1"/>
</dbReference>
<keyword evidence="7 12" id="KW-0220">Diaminopimelate biosynthesis</keyword>